<dbReference type="EMBL" id="KN661170">
    <property type="protein sequence ID" value="KHN15279.1"/>
    <property type="molecule type" value="Genomic_DNA"/>
</dbReference>
<comment type="subcellular location">
    <subcellularLocation>
        <location evidence="2">Cytoplasm</location>
    </subcellularLocation>
    <subcellularLocation>
        <location evidence="1">Nucleus</location>
    </subcellularLocation>
</comment>
<protein>
    <submittedName>
        <fullName evidence="9">Exportin-7</fullName>
    </submittedName>
</protein>
<dbReference type="Pfam" id="PF25795">
    <property type="entry name" value="TPR_XPO7"/>
    <property type="match status" value="1"/>
</dbReference>
<keyword evidence="7" id="KW-0539">Nucleus</keyword>
<keyword evidence="4" id="KW-0813">Transport</keyword>
<evidence type="ECO:0000256" key="4">
    <source>
        <dbReference type="ARBA" id="ARBA00022448"/>
    </source>
</evidence>
<evidence type="ECO:0000256" key="6">
    <source>
        <dbReference type="ARBA" id="ARBA00022927"/>
    </source>
</evidence>
<keyword evidence="6" id="KW-0653">Protein transport</keyword>
<name>A0A0B2Q5N8_GLYSO</name>
<dbReference type="PANTHER" id="PTHR12596:SF15">
    <property type="entry name" value="ARMADILLO_BETA-CATENIN-LIKE REPEAT PROTEIN"/>
    <property type="match status" value="1"/>
</dbReference>
<dbReference type="InterPro" id="IPR057947">
    <property type="entry name" value="TPR_XPO7/RBP17"/>
</dbReference>
<dbReference type="GO" id="GO:0005737">
    <property type="term" value="C:cytoplasm"/>
    <property type="evidence" value="ECO:0007669"/>
    <property type="project" value="UniProtKB-SubCell"/>
</dbReference>
<feature type="domain" description="Exportin-7/Ran-binding protein 17 TPR repeats" evidence="8">
    <location>
        <begin position="43"/>
        <end position="151"/>
    </location>
</feature>
<comment type="similarity">
    <text evidence="3">Belongs to the exportin family.</text>
</comment>
<accession>A0A0B2Q5N8</accession>
<evidence type="ECO:0000256" key="2">
    <source>
        <dbReference type="ARBA" id="ARBA00004496"/>
    </source>
</evidence>
<keyword evidence="5" id="KW-0963">Cytoplasm</keyword>
<reference evidence="9" key="1">
    <citation type="submission" date="2014-07" db="EMBL/GenBank/DDBJ databases">
        <title>Identification of a novel salt tolerance gene in wild soybean by whole-genome sequencing.</title>
        <authorList>
            <person name="Lam H.-M."/>
            <person name="Qi X."/>
            <person name="Li M.-W."/>
            <person name="Liu X."/>
            <person name="Xie M."/>
            <person name="Ni M."/>
            <person name="Xu X."/>
        </authorList>
    </citation>
    <scope>NUCLEOTIDE SEQUENCE [LARGE SCALE GENOMIC DNA]</scope>
    <source>
        <tissue evidence="9">Root</tissue>
    </source>
</reference>
<evidence type="ECO:0000256" key="1">
    <source>
        <dbReference type="ARBA" id="ARBA00004123"/>
    </source>
</evidence>
<dbReference type="InterPro" id="IPR044189">
    <property type="entry name" value="XPO4/7-like"/>
</dbReference>
<evidence type="ECO:0000256" key="5">
    <source>
        <dbReference type="ARBA" id="ARBA00022490"/>
    </source>
</evidence>
<evidence type="ECO:0000259" key="8">
    <source>
        <dbReference type="Pfam" id="PF25795"/>
    </source>
</evidence>
<dbReference type="GO" id="GO:0005049">
    <property type="term" value="F:nuclear export signal receptor activity"/>
    <property type="evidence" value="ECO:0007669"/>
    <property type="project" value="InterPro"/>
</dbReference>
<dbReference type="PANTHER" id="PTHR12596">
    <property type="entry name" value="EXPORTIN 4,7-RELATED"/>
    <property type="match status" value="1"/>
</dbReference>
<dbReference type="GO" id="GO:0005643">
    <property type="term" value="C:nuclear pore"/>
    <property type="evidence" value="ECO:0007669"/>
    <property type="project" value="TreeGrafter"/>
</dbReference>
<organism evidence="9">
    <name type="scientific">Glycine soja</name>
    <name type="common">Wild soybean</name>
    <dbReference type="NCBI Taxonomy" id="3848"/>
    <lineage>
        <taxon>Eukaryota</taxon>
        <taxon>Viridiplantae</taxon>
        <taxon>Streptophyta</taxon>
        <taxon>Embryophyta</taxon>
        <taxon>Tracheophyta</taxon>
        <taxon>Spermatophyta</taxon>
        <taxon>Magnoliopsida</taxon>
        <taxon>eudicotyledons</taxon>
        <taxon>Gunneridae</taxon>
        <taxon>Pentapetalae</taxon>
        <taxon>rosids</taxon>
        <taxon>fabids</taxon>
        <taxon>Fabales</taxon>
        <taxon>Fabaceae</taxon>
        <taxon>Papilionoideae</taxon>
        <taxon>50 kb inversion clade</taxon>
        <taxon>NPAAA clade</taxon>
        <taxon>indigoferoid/millettioid clade</taxon>
        <taxon>Phaseoleae</taxon>
        <taxon>Glycine</taxon>
        <taxon>Glycine subgen. Soja</taxon>
    </lineage>
</organism>
<evidence type="ECO:0000313" key="9">
    <source>
        <dbReference type="EMBL" id="KHN15279.1"/>
    </source>
</evidence>
<evidence type="ECO:0000256" key="7">
    <source>
        <dbReference type="ARBA" id="ARBA00023242"/>
    </source>
</evidence>
<dbReference type="Proteomes" id="UP000053555">
    <property type="component" value="Unassembled WGS sequence"/>
</dbReference>
<proteinExistence type="inferred from homology"/>
<dbReference type="AlphaFoldDB" id="A0A0B2Q5N8"/>
<gene>
    <name evidence="9" type="ORF">glysoja_044274</name>
</gene>
<sequence>MNVEIESLITSITRSGLKMPKWTCNGRWGGIVTASGYCQFHRYGDVSKQRLDRAILTFLQHLRRCYIGDQAVYSSKQLYTRLSELLGLHDHLLLLNVIVGKMTTNLKYYTKCKEVIDHTLNLFLEMTSGYMSGKLLLKLDTVKHILSNQNKNGNGDNAVLHDGKQHADSIFPMNNILLTAQHPLTDSESVRGNPPGA</sequence>
<evidence type="ECO:0000256" key="3">
    <source>
        <dbReference type="ARBA" id="ARBA00009466"/>
    </source>
</evidence>
<dbReference type="GO" id="GO:0006611">
    <property type="term" value="P:protein export from nucleus"/>
    <property type="evidence" value="ECO:0007669"/>
    <property type="project" value="TreeGrafter"/>
</dbReference>